<name>A0A2L1GP45_9BACT</name>
<dbReference type="GO" id="GO:0005886">
    <property type="term" value="C:plasma membrane"/>
    <property type="evidence" value="ECO:0007669"/>
    <property type="project" value="UniProtKB-SubCell"/>
</dbReference>
<dbReference type="InterPro" id="IPR050539">
    <property type="entry name" value="ThrE_Dicarb/AminoAcid_Exp"/>
</dbReference>
<keyword evidence="11" id="KW-1185">Reference proteome</keyword>
<protein>
    <recommendedName>
        <fullName evidence="9">Threonine/Serine exporter ThrE domain-containing protein</fullName>
    </recommendedName>
</protein>
<evidence type="ECO:0000259" key="9">
    <source>
        <dbReference type="Pfam" id="PF12821"/>
    </source>
</evidence>
<comment type="subcellular location">
    <subcellularLocation>
        <location evidence="1">Cell membrane</location>
        <topology evidence="1">Multi-pass membrane protein</topology>
    </subcellularLocation>
</comment>
<dbReference type="PANTHER" id="PTHR34390">
    <property type="entry name" value="UPF0442 PROTEIN YJJB-RELATED"/>
    <property type="match status" value="1"/>
</dbReference>
<dbReference type="EMBL" id="CP021255">
    <property type="protein sequence ID" value="AVD71418.1"/>
    <property type="molecule type" value="Genomic_DNA"/>
</dbReference>
<feature type="transmembrane region" description="Helical" evidence="8">
    <location>
        <begin position="125"/>
        <end position="150"/>
    </location>
</feature>
<gene>
    <name evidence="10" type="ORF">CAY53_08015</name>
</gene>
<proteinExistence type="inferred from homology"/>
<organism evidence="10 11">
    <name type="scientific">Desulfobulbus oralis</name>
    <dbReference type="NCBI Taxonomy" id="1986146"/>
    <lineage>
        <taxon>Bacteria</taxon>
        <taxon>Pseudomonadati</taxon>
        <taxon>Thermodesulfobacteriota</taxon>
        <taxon>Desulfobulbia</taxon>
        <taxon>Desulfobulbales</taxon>
        <taxon>Desulfobulbaceae</taxon>
        <taxon>Desulfobulbus</taxon>
    </lineage>
</organism>
<dbReference type="Proteomes" id="UP000239867">
    <property type="component" value="Chromosome"/>
</dbReference>
<evidence type="ECO:0000313" key="11">
    <source>
        <dbReference type="Proteomes" id="UP000239867"/>
    </source>
</evidence>
<dbReference type="KEGG" id="deo:CAY53_08015"/>
<dbReference type="Pfam" id="PF12821">
    <property type="entry name" value="ThrE_2"/>
    <property type="match status" value="1"/>
</dbReference>
<evidence type="ECO:0000256" key="8">
    <source>
        <dbReference type="SAM" id="Phobius"/>
    </source>
</evidence>
<keyword evidence="6 8" id="KW-0472">Membrane</keyword>
<dbReference type="OrthoDB" id="9810047at2"/>
<reference evidence="10 11" key="1">
    <citation type="journal article" date="2018" name="MBio">
        <title>Insights into the evolution of host association through the isolation and characterization of a novel human periodontal pathobiont, Desulfobulbus oralis.</title>
        <authorList>
            <person name="Cross K.L."/>
            <person name="Chirania P."/>
            <person name="Xiong W."/>
            <person name="Beall C.J."/>
            <person name="Elkins J.G."/>
            <person name="Giannone R.J."/>
            <person name="Griffen A.L."/>
            <person name="Guss A.M."/>
            <person name="Hettich R.L."/>
            <person name="Joshi S.S."/>
            <person name="Mokrzan E.M."/>
            <person name="Martin R.K."/>
            <person name="Zhulin I.B."/>
            <person name="Leys E.J."/>
            <person name="Podar M."/>
        </authorList>
    </citation>
    <scope>NUCLEOTIDE SEQUENCE [LARGE SCALE GENOMIC DNA]</scope>
    <source>
        <strain evidence="10 11">ORNL</strain>
    </source>
</reference>
<evidence type="ECO:0000256" key="3">
    <source>
        <dbReference type="ARBA" id="ARBA00022519"/>
    </source>
</evidence>
<keyword evidence="3" id="KW-0997">Cell inner membrane</keyword>
<evidence type="ECO:0000313" key="10">
    <source>
        <dbReference type="EMBL" id="AVD71418.1"/>
    </source>
</evidence>
<evidence type="ECO:0000256" key="5">
    <source>
        <dbReference type="ARBA" id="ARBA00022989"/>
    </source>
</evidence>
<accession>A0A2L1GP45</accession>
<feature type="transmembrane region" description="Helical" evidence="8">
    <location>
        <begin position="84"/>
        <end position="103"/>
    </location>
</feature>
<evidence type="ECO:0000256" key="7">
    <source>
        <dbReference type="ARBA" id="ARBA00034125"/>
    </source>
</evidence>
<evidence type="ECO:0000256" key="6">
    <source>
        <dbReference type="ARBA" id="ARBA00023136"/>
    </source>
</evidence>
<dbReference type="GO" id="GO:0015744">
    <property type="term" value="P:succinate transport"/>
    <property type="evidence" value="ECO:0007669"/>
    <property type="project" value="TreeGrafter"/>
</dbReference>
<dbReference type="RefSeq" id="WP_104936680.1">
    <property type="nucleotide sequence ID" value="NZ_CP021255.1"/>
</dbReference>
<sequence>MNLALLLLENGVCAAVATVGFAALSRPTKQIVIVAAILAALGRMCRTGLMQAHVAIAPATLVAAMLIALCSMPAARRYRIPAEMFAFPALLPMVPGMFAYQAILKTLQFMEVGNTPQGHTLLGDIVYNGLATFFILCALAIGSTVPLLIFHPESALGRLLPRFCSRRQAVQVQTAGSQGKEQLDDAAGPR</sequence>
<evidence type="ECO:0000256" key="4">
    <source>
        <dbReference type="ARBA" id="ARBA00022692"/>
    </source>
</evidence>
<comment type="similarity">
    <text evidence="7">Belongs to the ThrE exporter (TC 2.A.79) family.</text>
</comment>
<evidence type="ECO:0000256" key="1">
    <source>
        <dbReference type="ARBA" id="ARBA00004651"/>
    </source>
</evidence>
<evidence type="ECO:0000256" key="2">
    <source>
        <dbReference type="ARBA" id="ARBA00022475"/>
    </source>
</evidence>
<keyword evidence="5 8" id="KW-1133">Transmembrane helix</keyword>
<dbReference type="PANTHER" id="PTHR34390:SF1">
    <property type="entry name" value="SUCCINATE TRANSPORTER SUBUNIT YJJB-RELATED"/>
    <property type="match status" value="1"/>
</dbReference>
<keyword evidence="2" id="KW-1003">Cell membrane</keyword>
<dbReference type="InterPro" id="IPR024528">
    <property type="entry name" value="ThrE_2"/>
</dbReference>
<dbReference type="AlphaFoldDB" id="A0A2L1GP45"/>
<keyword evidence="4 8" id="KW-0812">Transmembrane</keyword>
<feature type="transmembrane region" description="Helical" evidence="8">
    <location>
        <begin position="6"/>
        <end position="24"/>
    </location>
</feature>
<feature type="domain" description="Threonine/Serine exporter ThrE" evidence="9">
    <location>
        <begin position="11"/>
        <end position="148"/>
    </location>
</feature>
<feature type="transmembrane region" description="Helical" evidence="8">
    <location>
        <begin position="55"/>
        <end position="72"/>
    </location>
</feature>